<dbReference type="RefSeq" id="WP_011477328.1">
    <property type="nucleotide sequence ID" value="NZ_LAOJ01000001.1"/>
</dbReference>
<dbReference type="EMBL" id="LAOJ01000001">
    <property type="protein sequence ID" value="KJV91808.1"/>
    <property type="molecule type" value="Genomic_DNA"/>
</dbReference>
<evidence type="ECO:0000313" key="2">
    <source>
        <dbReference type="Proteomes" id="UP000033689"/>
    </source>
</evidence>
<name>A0A0F3QGY9_RICBE</name>
<sequence length="192" mass="22231">MPLEKQDEFAEKHNLAGKREKLFLRAAQHYYENNSDQTDIFKYIYNGDEEDLKQIRDNIKDNSAIAAAFRAKQDLMKLEDALTPDTPEKRKFNAAIIKEFEKDPSYTLVYDGPLDNKGHAEMRIVDYLRKRSRDPNNKLNENIYIGLSKLCCTSCDVAINKSNLELREVMVKNIKLILILLEEDMGKDLNGL</sequence>
<protein>
    <submittedName>
        <fullName evidence="1">Deaminase family protein</fullName>
    </submittedName>
</protein>
<accession>A0A0F3QGY9</accession>
<gene>
    <name evidence="1" type="ORF">RBEMOGI_0420</name>
</gene>
<proteinExistence type="predicted"/>
<dbReference type="InterPro" id="IPR027796">
    <property type="entry name" value="OTT_1508_deam-like"/>
</dbReference>
<comment type="caution">
    <text evidence="1">The sequence shown here is derived from an EMBL/GenBank/DDBJ whole genome shotgun (WGS) entry which is preliminary data.</text>
</comment>
<dbReference type="AlphaFoldDB" id="A0A0F3QGY9"/>
<dbReference type="Proteomes" id="UP000033689">
    <property type="component" value="Unassembled WGS sequence"/>
</dbReference>
<dbReference type="Pfam" id="PF14441">
    <property type="entry name" value="OTT_1508_deam"/>
    <property type="match status" value="1"/>
</dbReference>
<dbReference type="PATRIC" id="fig|1359194.3.peg.433"/>
<evidence type="ECO:0000313" key="1">
    <source>
        <dbReference type="EMBL" id="KJV91808.1"/>
    </source>
</evidence>
<organism evidence="1 2">
    <name type="scientific">Rickettsia bellii str. RML Mogi</name>
    <dbReference type="NCBI Taxonomy" id="1359194"/>
    <lineage>
        <taxon>Bacteria</taxon>
        <taxon>Pseudomonadati</taxon>
        <taxon>Pseudomonadota</taxon>
        <taxon>Alphaproteobacteria</taxon>
        <taxon>Rickettsiales</taxon>
        <taxon>Rickettsiaceae</taxon>
        <taxon>Rickettsieae</taxon>
        <taxon>Rickettsia</taxon>
        <taxon>belli group</taxon>
    </lineage>
</organism>
<reference evidence="1 2" key="1">
    <citation type="submission" date="2015-02" db="EMBL/GenBank/DDBJ databases">
        <title>Genome Sequencing of Rickettsiales.</title>
        <authorList>
            <person name="Daugherty S.C."/>
            <person name="Su Q."/>
            <person name="Abolude K."/>
            <person name="Beier-Sexton M."/>
            <person name="Carlyon J.A."/>
            <person name="Carter R."/>
            <person name="Day N.P."/>
            <person name="Dumler S.J."/>
            <person name="Dyachenko V."/>
            <person name="Godinez A."/>
            <person name="Kurtti T.J."/>
            <person name="Lichay M."/>
            <person name="Mullins K.E."/>
            <person name="Ott S."/>
            <person name="Pappas-Brown V."/>
            <person name="Paris D.H."/>
            <person name="Patel P."/>
            <person name="Richards A.L."/>
            <person name="Sadzewicz L."/>
            <person name="Sears K."/>
            <person name="Seidman D."/>
            <person name="Sengamalay N."/>
            <person name="Stenos J."/>
            <person name="Tallon L.J."/>
            <person name="Vincent G."/>
            <person name="Fraser C.M."/>
            <person name="Munderloh U."/>
            <person name="Dunning-Hotopp J.C."/>
        </authorList>
    </citation>
    <scope>NUCLEOTIDE SEQUENCE [LARGE SCALE GENOMIC DNA]</scope>
    <source>
        <strain evidence="1 2">RML Mogi</strain>
    </source>
</reference>